<dbReference type="PANTHER" id="PTHR20837">
    <property type="entry name" value="CENTROSOMAL PROTEIN-RELATED"/>
    <property type="match status" value="1"/>
</dbReference>
<dbReference type="InterPro" id="IPR052434">
    <property type="entry name" value="Tectonic-like_complex_comp"/>
</dbReference>
<evidence type="ECO:0000313" key="1">
    <source>
        <dbReference type="EMBL" id="CAJ1390551.1"/>
    </source>
</evidence>
<sequence length="462" mass="51617">MDSERLLVPAFEDEARSLEQKEAREDAIKKETAHQMEFRKRIQERTRRMATVKTHMSYKSIVREYGEEAEEGNFLELLERFQQFFQPKRTLRPSGARRRFESSVKVIRVHVSVAKVYDAPLRVDHTAPSAPAAPAPPGFSSAGGFSSQGYPSFGLPPRPLDMVFGAQPEGVQKHQLPEIVIELTLQDFQGNLLFRRTDRAAKSTDPDINQILELPLHGEKDDLTQENLTKYSGELTINIFDELTQATSSGKDLRLRTQLRHLGRFVVPWDTLYSAKCSLKGHFLVDQYPVLFGYRPKARKKPPGDAGTLEKPRSMCLALDERFIAALEEGDAESERASLAQEKAEWGSSPYGHYGSSTYNNNYYGNPYGNSYGGPPPMNPNYGGNPYGGNYGGNYGNPYGNYGGNGYHGNSYGNSCFTKIASSSCLMFDCAHSRGPTHCNTQDYTCYCQPGYCSDGHGCMPR</sequence>
<proteinExistence type="predicted"/>
<comment type="caution">
    <text evidence="1">The sequence shown here is derived from an EMBL/GenBank/DDBJ whole genome shotgun (WGS) entry which is preliminary data.</text>
</comment>
<reference evidence="1" key="1">
    <citation type="submission" date="2023-08" db="EMBL/GenBank/DDBJ databases">
        <authorList>
            <person name="Chen Y."/>
            <person name="Shah S."/>
            <person name="Dougan E. K."/>
            <person name="Thang M."/>
            <person name="Chan C."/>
        </authorList>
    </citation>
    <scope>NUCLEOTIDE SEQUENCE</scope>
</reference>
<protein>
    <submittedName>
        <fullName evidence="1">Uncharacterized protein</fullName>
    </submittedName>
</protein>
<dbReference type="GO" id="GO:1905515">
    <property type="term" value="P:non-motile cilium assembly"/>
    <property type="evidence" value="ECO:0007669"/>
    <property type="project" value="TreeGrafter"/>
</dbReference>
<evidence type="ECO:0000313" key="2">
    <source>
        <dbReference type="Proteomes" id="UP001178507"/>
    </source>
</evidence>
<dbReference type="AlphaFoldDB" id="A0AA36INF3"/>
<dbReference type="GO" id="GO:1904491">
    <property type="term" value="P:protein localization to ciliary transition zone"/>
    <property type="evidence" value="ECO:0007669"/>
    <property type="project" value="TreeGrafter"/>
</dbReference>
<dbReference type="Proteomes" id="UP001178507">
    <property type="component" value="Unassembled WGS sequence"/>
</dbReference>
<accession>A0AA36INF3</accession>
<dbReference type="PANTHER" id="PTHR20837:SF0">
    <property type="entry name" value="COILED-COIL AND C2 DOMAIN-CONTAINING PROTEIN 2A"/>
    <property type="match status" value="1"/>
</dbReference>
<keyword evidence="2" id="KW-1185">Reference proteome</keyword>
<gene>
    <name evidence="1" type="ORF">EVOR1521_LOCUS15943</name>
</gene>
<dbReference type="EMBL" id="CAUJNA010002101">
    <property type="protein sequence ID" value="CAJ1390551.1"/>
    <property type="molecule type" value="Genomic_DNA"/>
</dbReference>
<organism evidence="1 2">
    <name type="scientific">Effrenium voratum</name>
    <dbReference type="NCBI Taxonomy" id="2562239"/>
    <lineage>
        <taxon>Eukaryota</taxon>
        <taxon>Sar</taxon>
        <taxon>Alveolata</taxon>
        <taxon>Dinophyceae</taxon>
        <taxon>Suessiales</taxon>
        <taxon>Symbiodiniaceae</taxon>
        <taxon>Effrenium</taxon>
    </lineage>
</organism>
<name>A0AA36INF3_9DINO</name>
<dbReference type="GO" id="GO:0035869">
    <property type="term" value="C:ciliary transition zone"/>
    <property type="evidence" value="ECO:0007669"/>
    <property type="project" value="TreeGrafter"/>
</dbReference>